<dbReference type="EMBL" id="JAEPRE010000009">
    <property type="protein sequence ID" value="KAG2237093.1"/>
    <property type="molecule type" value="Genomic_DNA"/>
</dbReference>
<keyword evidence="5" id="KW-1185">Reference proteome</keyword>
<dbReference type="InterPro" id="IPR051149">
    <property type="entry name" value="Spindly/BICDR_Dynein_Adapter"/>
</dbReference>
<proteinExistence type="predicted"/>
<name>A0A8H7SZ47_9FUNG</name>
<gene>
    <name evidence="4" type="ORF">INT48_004594</name>
</gene>
<evidence type="ECO:0000313" key="5">
    <source>
        <dbReference type="Proteomes" id="UP000613177"/>
    </source>
</evidence>
<feature type="compositionally biased region" description="Acidic residues" evidence="3">
    <location>
        <begin position="111"/>
        <end position="124"/>
    </location>
</feature>
<dbReference type="PANTHER" id="PTHR32123">
    <property type="entry name" value="BICD FAMILY-LIKE CARGO ADAPTER"/>
    <property type="match status" value="1"/>
</dbReference>
<reference evidence="4" key="1">
    <citation type="submission" date="2021-01" db="EMBL/GenBank/DDBJ databases">
        <title>Metabolic potential, ecology and presence of endohyphal bacteria is reflected in genomic diversity of Mucoromycotina.</title>
        <authorList>
            <person name="Muszewska A."/>
            <person name="Okrasinska A."/>
            <person name="Steczkiewicz K."/>
            <person name="Drgas O."/>
            <person name="Orlowska M."/>
            <person name="Perlinska-Lenart U."/>
            <person name="Aleksandrzak-Piekarczyk T."/>
            <person name="Szatraj K."/>
            <person name="Zielenkiewicz U."/>
            <person name="Pilsyk S."/>
            <person name="Malc E."/>
            <person name="Mieczkowski P."/>
            <person name="Kruszewska J.S."/>
            <person name="Biernat P."/>
            <person name="Pawlowska J."/>
        </authorList>
    </citation>
    <scope>NUCLEOTIDE SEQUENCE</scope>
    <source>
        <strain evidence="4">WA0000018081</strain>
    </source>
</reference>
<evidence type="ECO:0000256" key="1">
    <source>
        <dbReference type="ARBA" id="ARBA00023054"/>
    </source>
</evidence>
<feature type="coiled-coil region" evidence="2">
    <location>
        <begin position="140"/>
        <end position="263"/>
    </location>
</feature>
<dbReference type="AlphaFoldDB" id="A0A8H7SZ47"/>
<sequence>MVSQLSQPPKRLDLNNISSLQIPSGPPSPTLSTASFLSSVSWMAEKTSNELIPMLKNAYSALKDKEKDLVLAAELGKSLLEHNLRLKTSYDALLHSSTPPITPSSSTVPIQDEEDSGIDSSDEESTMRFVPSRGTREAMIEVLERKNTELTGKLEIAMTEQDRIALTNNKKTRQLETEINLLKGNLEIASAKIQELQDMNQRQKKVELAQKTTSQHEDEDLVDELYTEIDKVQQEKDLVNQSKIELETKLATTLKDLGELKKQFEKFEFTQGDFDELQEAYERQFNHIDELNSSLEEHRTILSKLKERGVSIHSTRSTPAPSCYGDNENVTQNQFRKNTLLGELEMEWLKSNKTNSVVTNAESSSSNKSHNTLSTSFLTQQHMFQQPFLRDLTDFTEKSLAVFCNAPSIGLESVLSKATGIDQHLLEDALNFINEIETQHHEEKCLAIYNNIPDEDYDFGIFHDQYPSSDLYPCPLKPEQMQIQRFIHEPNSFVGRLRNHVRKLFNLIWRWCRFTMVLTTALLISAWQGPDALLLTY</sequence>
<protein>
    <submittedName>
        <fullName evidence="4">Uncharacterized protein</fullName>
    </submittedName>
</protein>
<keyword evidence="1 2" id="KW-0175">Coiled coil</keyword>
<feature type="region of interest" description="Disordered" evidence="3">
    <location>
        <begin position="97"/>
        <end position="129"/>
    </location>
</feature>
<dbReference type="OrthoDB" id="9451547at2759"/>
<dbReference type="Proteomes" id="UP000613177">
    <property type="component" value="Unassembled WGS sequence"/>
</dbReference>
<evidence type="ECO:0000256" key="3">
    <source>
        <dbReference type="SAM" id="MobiDB-lite"/>
    </source>
</evidence>
<dbReference type="PANTHER" id="PTHR32123:SF9">
    <property type="entry name" value="PROTEIN SPINDLY"/>
    <property type="match status" value="1"/>
</dbReference>
<organism evidence="4 5">
    <name type="scientific">Thamnidium elegans</name>
    <dbReference type="NCBI Taxonomy" id="101142"/>
    <lineage>
        <taxon>Eukaryota</taxon>
        <taxon>Fungi</taxon>
        <taxon>Fungi incertae sedis</taxon>
        <taxon>Mucoromycota</taxon>
        <taxon>Mucoromycotina</taxon>
        <taxon>Mucoromycetes</taxon>
        <taxon>Mucorales</taxon>
        <taxon>Mucorineae</taxon>
        <taxon>Mucoraceae</taxon>
        <taxon>Thamnidium</taxon>
    </lineage>
</organism>
<comment type="caution">
    <text evidence="4">The sequence shown here is derived from an EMBL/GenBank/DDBJ whole genome shotgun (WGS) entry which is preliminary data.</text>
</comment>
<feature type="compositionally biased region" description="Low complexity" evidence="3">
    <location>
        <begin position="97"/>
        <end position="107"/>
    </location>
</feature>
<evidence type="ECO:0000313" key="4">
    <source>
        <dbReference type="EMBL" id="KAG2237093.1"/>
    </source>
</evidence>
<evidence type="ECO:0000256" key="2">
    <source>
        <dbReference type="SAM" id="Coils"/>
    </source>
</evidence>
<accession>A0A8H7SZ47</accession>